<dbReference type="InterPro" id="IPR000917">
    <property type="entry name" value="Sulfatase_N"/>
</dbReference>
<dbReference type="EMBL" id="ADCY02000044">
    <property type="protein sequence ID" value="EFG30568.2"/>
    <property type="molecule type" value="Genomic_DNA"/>
</dbReference>
<name>V9HLR0_9NEIS</name>
<dbReference type="AlphaFoldDB" id="V9HLR0"/>
<accession>V9HLR0</accession>
<gene>
    <name evidence="3" type="ORF">HMPREF9021_01537</name>
</gene>
<feature type="transmembrane region" description="Helical" evidence="1">
    <location>
        <begin position="143"/>
        <end position="161"/>
    </location>
</feature>
<dbReference type="Gene3D" id="3.40.720.10">
    <property type="entry name" value="Alkaline Phosphatase, subunit A"/>
    <property type="match status" value="1"/>
</dbReference>
<dbReference type="RefSeq" id="WP_002642371.1">
    <property type="nucleotide sequence ID" value="NZ_CP019448.1"/>
</dbReference>
<feature type="transmembrane region" description="Helical" evidence="1">
    <location>
        <begin position="76"/>
        <end position="96"/>
    </location>
</feature>
<evidence type="ECO:0000313" key="4">
    <source>
        <dbReference type="Proteomes" id="UP000017813"/>
    </source>
</evidence>
<dbReference type="Proteomes" id="UP000017813">
    <property type="component" value="Unassembled WGS sequence"/>
</dbReference>
<dbReference type="STRING" id="641147.HMPREF9021_01537"/>
<reference evidence="3 4" key="1">
    <citation type="submission" date="2010-03" db="EMBL/GenBank/DDBJ databases">
        <authorList>
            <consortium name="The Broad Institute Genome Sequencing Platform"/>
            <person name="Ward D."/>
            <person name="Earl A."/>
            <person name="Feldgarden M."/>
            <person name="Gevers D."/>
            <person name="Young S."/>
            <person name="Zeng Q."/>
            <person name="Koehrsen M."/>
            <person name="Alvarado L."/>
            <person name="Berlin A.M."/>
            <person name="Borenstein D."/>
            <person name="Chapman S.B."/>
            <person name="Chen Z."/>
            <person name="Engels R."/>
            <person name="Freedman E."/>
            <person name="Gellesch M."/>
            <person name="Goldberg J."/>
            <person name="Griggs A."/>
            <person name="Gujja S."/>
            <person name="Heilman E.R."/>
            <person name="Heiman D.I."/>
            <person name="Hepburn T.A."/>
            <person name="Howarth C."/>
            <person name="Jen D."/>
            <person name="Larson L."/>
            <person name="Mehta T."/>
            <person name="Park D."/>
            <person name="Pearson M."/>
            <person name="Richards J."/>
            <person name="Roberts A."/>
            <person name="Saif S."/>
            <person name="Shea T.D."/>
            <person name="Shenoy N."/>
            <person name="Sisk P."/>
            <person name="Stolte C."/>
            <person name="Sykes S.N."/>
            <person name="Walk T."/>
            <person name="White J."/>
            <person name="Yandava C."/>
            <person name="Izard J."/>
            <person name="Baranova O.V."/>
            <person name="Blanton J.M."/>
            <person name="Tanner A.C."/>
            <person name="Dewhirst F."/>
            <person name="Haas B."/>
            <person name="Nusbaum C."/>
            <person name="Birren B."/>
        </authorList>
    </citation>
    <scope>NUCLEOTIDE SEQUENCE [LARGE SCALE GENOMIC DNA]</scope>
    <source>
        <strain evidence="3 4">ATCC 29453</strain>
    </source>
</reference>
<feature type="transmembrane region" description="Helical" evidence="1">
    <location>
        <begin position="25"/>
        <end position="46"/>
    </location>
</feature>
<dbReference type="Pfam" id="PF00884">
    <property type="entry name" value="Sulfatase"/>
    <property type="match status" value="1"/>
</dbReference>
<keyword evidence="4" id="KW-1185">Reference proteome</keyword>
<feature type="domain" description="Sulfatase N-terminal" evidence="2">
    <location>
        <begin position="296"/>
        <end position="452"/>
    </location>
</feature>
<organism evidence="3 4">
    <name type="scientific">Simonsiella muelleri ATCC 29453</name>
    <dbReference type="NCBI Taxonomy" id="641147"/>
    <lineage>
        <taxon>Bacteria</taxon>
        <taxon>Pseudomonadati</taxon>
        <taxon>Pseudomonadota</taxon>
        <taxon>Betaproteobacteria</taxon>
        <taxon>Neisseriales</taxon>
        <taxon>Neisseriaceae</taxon>
        <taxon>Simonsiella</taxon>
    </lineage>
</organism>
<dbReference type="HOGENOM" id="CLU_571984_0_0_4"/>
<keyword evidence="1" id="KW-1133">Transmembrane helix</keyword>
<feature type="transmembrane region" description="Helical" evidence="1">
    <location>
        <begin position="116"/>
        <end position="136"/>
    </location>
</feature>
<dbReference type="SUPFAM" id="SSF53649">
    <property type="entry name" value="Alkaline phosphatase-like"/>
    <property type="match status" value="1"/>
</dbReference>
<keyword evidence="1" id="KW-0472">Membrane</keyword>
<dbReference type="InterPro" id="IPR017850">
    <property type="entry name" value="Alkaline_phosphatase_core_sf"/>
</dbReference>
<evidence type="ECO:0000313" key="3">
    <source>
        <dbReference type="EMBL" id="EFG30568.2"/>
    </source>
</evidence>
<dbReference type="KEGG" id="smur:BWP33_11285"/>
<proteinExistence type="predicted"/>
<evidence type="ECO:0000256" key="1">
    <source>
        <dbReference type="SAM" id="Phobius"/>
    </source>
</evidence>
<dbReference type="eggNOG" id="COG1368">
    <property type="taxonomic scope" value="Bacteria"/>
</dbReference>
<keyword evidence="1" id="KW-0812">Transmembrane</keyword>
<protein>
    <recommendedName>
        <fullName evidence="2">Sulfatase N-terminal domain-containing protein</fullName>
    </recommendedName>
</protein>
<reference evidence="3 4" key="2">
    <citation type="submission" date="2011-10" db="EMBL/GenBank/DDBJ databases">
        <title>The Genome Sequence of Simonsiella muelleri ATCC 29453.</title>
        <authorList>
            <consortium name="The Broad Institute Genome Sequencing Platform"/>
            <consortium name="The Broad Institute Genome Sequencing Center for Infectious Disease"/>
            <person name="Earl A."/>
            <person name="Ward D."/>
            <person name="Feldgarden M."/>
            <person name="Gevers D."/>
            <person name="Izard J."/>
            <person name="Baranova O.V."/>
            <person name="Blanton J.M."/>
            <person name="Tanner A.C."/>
            <person name="Dewhirst F."/>
            <person name="Young S.K."/>
            <person name="Zeng Q."/>
            <person name="Gargeya S."/>
            <person name="Fitzgerald M."/>
            <person name="Haas B."/>
            <person name="Abouelleil A."/>
            <person name="Alvarado L."/>
            <person name="Arachchi H.M."/>
            <person name="Berlin A."/>
            <person name="Brown A."/>
            <person name="Chapman S.B."/>
            <person name="Chen Z."/>
            <person name="Dunbar C."/>
            <person name="Freedman E."/>
            <person name="Gearin G."/>
            <person name="Goldberg J."/>
            <person name="Griggs A."/>
            <person name="Gujja S."/>
            <person name="Heiman D."/>
            <person name="Howarth C."/>
            <person name="Larson L."/>
            <person name="Lui A."/>
            <person name="MacDonald P.J.P."/>
            <person name="Montmayeur A."/>
            <person name="Murphy C."/>
            <person name="Neiman D."/>
            <person name="Pearson M."/>
            <person name="Priest M."/>
            <person name="Roberts A."/>
            <person name="Saif S."/>
            <person name="Shea T."/>
            <person name="Shenoy N."/>
            <person name="Sisk P."/>
            <person name="Stolte C."/>
            <person name="Sykes S."/>
            <person name="Wortman J."/>
            <person name="Nusbaum C."/>
            <person name="Birren B."/>
        </authorList>
    </citation>
    <scope>NUCLEOTIDE SEQUENCE [LARGE SCALE GENOMIC DNA]</scope>
    <source>
        <strain evidence="3 4">ATCC 29453</strain>
    </source>
</reference>
<sequence length="476" mass="54819">MFSLKSKWTALNQKNYALPPLTRHVVWRTLVNMLFPNVCFLILAWFTHTARPLINIDYFWAALLFAFPYKPIRWLGFLAAFWAVIFDVLLFVMQLFPFFNLAGARYLASFFPSAPLFYQVATVGVVLYVFICLILMKKVANGASFIYTAILSVILVLVGHGTEHIQYYKGYANGLFGASNYYYIESQSRLYAQEGLADFMEAMQVTPRFLPLKYEQAIAHMKLFESKKVLFILNESWGETQNPAVQDDILAKLIAQKDKFSLWQRGAIQFVGATVEGEMRELCKMGIEGFAFQRTPAEQFVNCLPNQYRKHGYNTIALHGASSQIYDRFSLYPKMGFQQFITSESLMGKKHCEAFNGICDTELLDTVKKQFAQQDKLFFYWLTLTTHSTYPDGDLHNRRFNCQAYGLMETAPTLCRNFRLQAQFFDGLAELIQSPEMKGVEVFVVGDHAPPVLDMKEHRQLNRKALVAWLHFKIKP</sequence>
<evidence type="ECO:0000259" key="2">
    <source>
        <dbReference type="Pfam" id="PF00884"/>
    </source>
</evidence>
<comment type="caution">
    <text evidence="3">The sequence shown here is derived from an EMBL/GenBank/DDBJ whole genome shotgun (WGS) entry which is preliminary data.</text>
</comment>